<dbReference type="Proteomes" id="UP000070433">
    <property type="component" value="Chromosome"/>
</dbReference>
<dbReference type="InterPro" id="IPR025419">
    <property type="entry name" value="DUF4142"/>
</dbReference>
<protein>
    <recommendedName>
        <fullName evidence="1">DUF4142 domain-containing protein</fullName>
    </recommendedName>
</protein>
<organism evidence="2 3">
    <name type="scientific">Ramlibacter tataouinensis</name>
    <dbReference type="NCBI Taxonomy" id="94132"/>
    <lineage>
        <taxon>Bacteria</taxon>
        <taxon>Pseudomonadati</taxon>
        <taxon>Pseudomonadota</taxon>
        <taxon>Betaproteobacteria</taxon>
        <taxon>Burkholderiales</taxon>
        <taxon>Comamonadaceae</taxon>
        <taxon>Ramlibacter</taxon>
    </lineage>
</organism>
<sequence length="159" mass="17296">MPAAPAISAPLRFTTAERDFAVQVVSKGLYEIEVSRLAAVRAMNASVRAYAQSMAAHHTQLNSELVALMDARGVVPPHNLPDDKAAKLQRLASLPSSEAFDLAYIRVVGVEDHQEVIAAFEKARGEVRDPELRAWMERTLPMLRGHLSQAQTIAGQLAG</sequence>
<dbReference type="Gene3D" id="1.20.1260.10">
    <property type="match status" value="1"/>
</dbReference>
<dbReference type="AlphaFoldDB" id="A0A127JX62"/>
<evidence type="ECO:0000313" key="2">
    <source>
        <dbReference type="EMBL" id="AMO24463.1"/>
    </source>
</evidence>
<feature type="domain" description="DUF4142" evidence="1">
    <location>
        <begin position="17"/>
        <end position="153"/>
    </location>
</feature>
<dbReference type="EMBL" id="CP010951">
    <property type="protein sequence ID" value="AMO24463.1"/>
    <property type="molecule type" value="Genomic_DNA"/>
</dbReference>
<name>A0A127JX62_9BURK</name>
<dbReference type="PANTHER" id="PTHR38593">
    <property type="entry name" value="BLR2558 PROTEIN"/>
    <property type="match status" value="1"/>
</dbReference>
<evidence type="ECO:0000259" key="1">
    <source>
        <dbReference type="Pfam" id="PF13628"/>
    </source>
</evidence>
<keyword evidence="3" id="KW-1185">Reference proteome</keyword>
<accession>A0A127JX62</accession>
<dbReference type="Pfam" id="PF13628">
    <property type="entry name" value="DUF4142"/>
    <property type="match status" value="1"/>
</dbReference>
<dbReference type="InterPro" id="IPR012347">
    <property type="entry name" value="Ferritin-like"/>
</dbReference>
<dbReference type="PANTHER" id="PTHR38593:SF1">
    <property type="entry name" value="BLR2558 PROTEIN"/>
    <property type="match status" value="1"/>
</dbReference>
<gene>
    <name evidence="2" type="ORF">UC35_18505</name>
</gene>
<evidence type="ECO:0000313" key="3">
    <source>
        <dbReference type="Proteomes" id="UP000070433"/>
    </source>
</evidence>
<proteinExistence type="predicted"/>
<reference evidence="2 3" key="1">
    <citation type="journal article" date="2014" name="Int. J. Syst. Evol. Microbiol.">
        <title>Ramlibacter solisilvae sp. nov., isolated from forest soil, and emended description of the genus Ramlibacter.</title>
        <authorList>
            <person name="Lee H.J."/>
            <person name="Lee S.H."/>
            <person name="Lee S.S."/>
            <person name="Lee J.S."/>
            <person name="Kim Y."/>
            <person name="Kim S.C."/>
            <person name="Jeon C.O."/>
        </authorList>
    </citation>
    <scope>NUCLEOTIDE SEQUENCE [LARGE SCALE GENOMIC DNA]</scope>
    <source>
        <strain evidence="2 3">5-10</strain>
    </source>
</reference>